<reference evidence="4 5" key="1">
    <citation type="submission" date="2019-02" db="EMBL/GenBank/DDBJ databases">
        <title>Genome sequencing of the rare red list fungi Phellinidium pouzarii.</title>
        <authorList>
            <person name="Buettner E."/>
            <person name="Kellner H."/>
        </authorList>
    </citation>
    <scope>NUCLEOTIDE SEQUENCE [LARGE SCALE GENOMIC DNA]</scope>
    <source>
        <strain evidence="4 5">DSM 108285</strain>
    </source>
</reference>
<comment type="similarity">
    <text evidence="1">Belongs to the SDHAF4 family.</text>
</comment>
<dbReference type="AlphaFoldDB" id="A0A4S4KVA4"/>
<dbReference type="InterPro" id="IPR012875">
    <property type="entry name" value="SDHF4"/>
</dbReference>
<proteinExistence type="inferred from homology"/>
<dbReference type="PANTHER" id="PTHR28524">
    <property type="entry name" value="SUCCINATE DEHYDROGENASE ASSEMBLY FACTOR 4, MITOCHONDRIAL"/>
    <property type="match status" value="1"/>
</dbReference>
<feature type="region of interest" description="Disordered" evidence="3">
    <location>
        <begin position="22"/>
        <end position="98"/>
    </location>
</feature>
<evidence type="ECO:0000256" key="1">
    <source>
        <dbReference type="ARBA" id="ARBA00005701"/>
    </source>
</evidence>
<dbReference type="OrthoDB" id="201362at2759"/>
<feature type="compositionally biased region" description="Basic and acidic residues" evidence="3">
    <location>
        <begin position="78"/>
        <end position="88"/>
    </location>
</feature>
<comment type="caution">
    <text evidence="4">The sequence shown here is derived from an EMBL/GenBank/DDBJ whole genome shotgun (WGS) entry which is preliminary data.</text>
</comment>
<dbReference type="Pfam" id="PF07896">
    <property type="entry name" value="DUF1674"/>
    <property type="match status" value="1"/>
</dbReference>
<dbReference type="PANTHER" id="PTHR28524:SF3">
    <property type="entry name" value="SUCCINATE DEHYDROGENASE ASSEMBLY FACTOR 4, MITOCHONDRIAL"/>
    <property type="match status" value="1"/>
</dbReference>
<gene>
    <name evidence="4" type="ORF">EW145_g6714</name>
</gene>
<sequence>MLSPMLKSFQHTSRTSRLVLSVRPLSASPLHRPAPPPLPPKEQRAAEAKGNELHPDARCPPPPDFEGDTNPVTGEVNGPKRDPVRHGDWSFGGRASDF</sequence>
<evidence type="ECO:0000256" key="2">
    <source>
        <dbReference type="ARBA" id="ARBA00022170"/>
    </source>
</evidence>
<dbReference type="Proteomes" id="UP000308199">
    <property type="component" value="Unassembled WGS sequence"/>
</dbReference>
<name>A0A4S4KVA4_9AGAM</name>
<organism evidence="4 5">
    <name type="scientific">Phellinidium pouzarii</name>
    <dbReference type="NCBI Taxonomy" id="167371"/>
    <lineage>
        <taxon>Eukaryota</taxon>
        <taxon>Fungi</taxon>
        <taxon>Dikarya</taxon>
        <taxon>Basidiomycota</taxon>
        <taxon>Agaricomycotina</taxon>
        <taxon>Agaricomycetes</taxon>
        <taxon>Hymenochaetales</taxon>
        <taxon>Hymenochaetaceae</taxon>
        <taxon>Phellinidium</taxon>
    </lineage>
</organism>
<feature type="compositionally biased region" description="Basic and acidic residues" evidence="3">
    <location>
        <begin position="41"/>
        <end position="57"/>
    </location>
</feature>
<protein>
    <recommendedName>
        <fullName evidence="2">Succinate dehydrogenase assembly factor 4, mitochondrial</fullName>
    </recommendedName>
</protein>
<keyword evidence="5" id="KW-1185">Reference proteome</keyword>
<evidence type="ECO:0000313" key="5">
    <source>
        <dbReference type="Proteomes" id="UP000308199"/>
    </source>
</evidence>
<dbReference type="GO" id="GO:0034553">
    <property type="term" value="P:mitochondrial respiratory chain complex II assembly"/>
    <property type="evidence" value="ECO:0007669"/>
    <property type="project" value="TreeGrafter"/>
</dbReference>
<dbReference type="EMBL" id="SGPK01000541">
    <property type="protein sequence ID" value="THH02712.1"/>
    <property type="molecule type" value="Genomic_DNA"/>
</dbReference>
<evidence type="ECO:0000313" key="4">
    <source>
        <dbReference type="EMBL" id="THH02712.1"/>
    </source>
</evidence>
<dbReference type="GO" id="GO:0005739">
    <property type="term" value="C:mitochondrion"/>
    <property type="evidence" value="ECO:0007669"/>
    <property type="project" value="TreeGrafter"/>
</dbReference>
<accession>A0A4S4KVA4</accession>
<evidence type="ECO:0000256" key="3">
    <source>
        <dbReference type="SAM" id="MobiDB-lite"/>
    </source>
</evidence>